<feature type="transmembrane region" description="Helical" evidence="2">
    <location>
        <begin position="630"/>
        <end position="650"/>
    </location>
</feature>
<feature type="transmembrane region" description="Helical" evidence="2">
    <location>
        <begin position="12"/>
        <end position="32"/>
    </location>
</feature>
<dbReference type="RefSeq" id="WP_344656451.1">
    <property type="nucleotide sequence ID" value="NZ_BAAAQM010000007.1"/>
</dbReference>
<evidence type="ECO:0000313" key="3">
    <source>
        <dbReference type="EMBL" id="GAA1961503.1"/>
    </source>
</evidence>
<comment type="caution">
    <text evidence="3">The sequence shown here is derived from an EMBL/GenBank/DDBJ whole genome shotgun (WGS) entry which is preliminary data.</text>
</comment>
<evidence type="ECO:0000256" key="1">
    <source>
        <dbReference type="SAM" id="MobiDB-lite"/>
    </source>
</evidence>
<feature type="transmembrane region" description="Helical" evidence="2">
    <location>
        <begin position="117"/>
        <end position="135"/>
    </location>
</feature>
<keyword evidence="2" id="KW-1133">Transmembrane helix</keyword>
<feature type="transmembrane region" description="Helical" evidence="2">
    <location>
        <begin position="44"/>
        <end position="66"/>
    </location>
</feature>
<dbReference type="EMBL" id="BAAAQM010000007">
    <property type="protein sequence ID" value="GAA1961503.1"/>
    <property type="molecule type" value="Genomic_DNA"/>
</dbReference>
<proteinExistence type="predicted"/>
<feature type="transmembrane region" description="Helical" evidence="2">
    <location>
        <begin position="172"/>
        <end position="191"/>
    </location>
</feature>
<dbReference type="Proteomes" id="UP001499854">
    <property type="component" value="Unassembled WGS sequence"/>
</dbReference>
<keyword evidence="4" id="KW-1185">Reference proteome</keyword>
<evidence type="ECO:0000256" key="2">
    <source>
        <dbReference type="SAM" id="Phobius"/>
    </source>
</evidence>
<feature type="transmembrane region" description="Helical" evidence="2">
    <location>
        <begin position="590"/>
        <end position="614"/>
    </location>
</feature>
<feature type="transmembrane region" description="Helical" evidence="2">
    <location>
        <begin position="274"/>
        <end position="289"/>
    </location>
</feature>
<keyword evidence="2" id="KW-0812">Transmembrane</keyword>
<organism evidence="3 4">
    <name type="scientific">Catenulispora subtropica</name>
    <dbReference type="NCBI Taxonomy" id="450798"/>
    <lineage>
        <taxon>Bacteria</taxon>
        <taxon>Bacillati</taxon>
        <taxon>Actinomycetota</taxon>
        <taxon>Actinomycetes</taxon>
        <taxon>Catenulisporales</taxon>
        <taxon>Catenulisporaceae</taxon>
        <taxon>Catenulispora</taxon>
    </lineage>
</organism>
<name>A0ABN2R161_9ACTN</name>
<sequence length="837" mass="89393">MTASFGAYYLPGPLATLAGLWLILGAPTTLWLGLARRVVSRLDAALLVAFAFAIVTDFGVLLLVNFGAPLVGYHRPLATVPLAAGFALVNLMIGAFSPECGPVDWSRVRRLPGLQVVAGYGALCLVLAFAGATRLNNGLGPQVSMLAYTGVAGLLALMLIRHNRYAVEVLELGVFLGAGALLLLTSLRGWLITGHDIQVEYEVYRLNLGGGHWVISDYPTAYNACLSITLLPLALTKLTAISAAGVWKIVFPLMFAAAPVALFRSVHNLASRQVALLSSALFLTFPTFFTDMAYMARQEIAFVVLGAAVVVMSEQRGDARTRRYALIPLMAGIVLAHYSTAYVLVMVLGSGVVITTAWRLLDRIGERRRSRDGHGAAADGQTAAIRTADSQTAGVWAYGDGVDTAREDGASDADITATVLIPAVAFTAGGADSVRRRSAPAQSPAAPPPVPDSSMPKRTAPAFLTVWLVALTAVLAVGWAGPVTNTSGQLTSTLTSAWKEVIGQKSDVGSADTANSLVGASQVTDQQRMDAYLAETRASTAGDREQGLLFPQEVIDKYPTPITSIPDLPLTSLGTKLQSLGLPVASLNGLVRFGIAAAIQLLLLLGTAVALLGLRYRRVRAELTPTRDQAALAVGSIGVLVLLTLVPQLTVDYSVLRALQQGIFFFGPFMAAGLLWALRWCGRYRTPLLAAMIAAMAVDITGVVPRLTGGYQPQLALSNSGKYYDEYYPTAPENDAAAWLQSVFDRTPPDAQQTMLLQTSQDVWERIQTIFIGPVEMTVNPLLLQPGSYVLLGHAEVDEDRASIDYRGTAVPYVYPTKLLEDLMDKIYVSPGVEIYR</sequence>
<feature type="transmembrane region" description="Helical" evidence="2">
    <location>
        <begin position="662"/>
        <end position="681"/>
    </location>
</feature>
<feature type="region of interest" description="Disordered" evidence="1">
    <location>
        <begin position="432"/>
        <end position="456"/>
    </location>
</feature>
<feature type="transmembrane region" description="Helical" evidence="2">
    <location>
        <begin position="78"/>
        <end position="96"/>
    </location>
</feature>
<feature type="transmembrane region" description="Helical" evidence="2">
    <location>
        <begin position="688"/>
        <end position="708"/>
    </location>
</feature>
<protein>
    <recommendedName>
        <fullName evidence="5">Glycosyltransferase RgtA/B/C/D-like domain-containing protein</fullName>
    </recommendedName>
</protein>
<feature type="transmembrane region" description="Helical" evidence="2">
    <location>
        <begin position="240"/>
        <end position="262"/>
    </location>
</feature>
<feature type="transmembrane region" description="Helical" evidence="2">
    <location>
        <begin position="345"/>
        <end position="361"/>
    </location>
</feature>
<evidence type="ECO:0000313" key="4">
    <source>
        <dbReference type="Proteomes" id="UP001499854"/>
    </source>
</evidence>
<keyword evidence="2" id="KW-0472">Membrane</keyword>
<reference evidence="3 4" key="1">
    <citation type="journal article" date="2019" name="Int. J. Syst. Evol. Microbiol.">
        <title>The Global Catalogue of Microorganisms (GCM) 10K type strain sequencing project: providing services to taxonomists for standard genome sequencing and annotation.</title>
        <authorList>
            <consortium name="The Broad Institute Genomics Platform"/>
            <consortium name="The Broad Institute Genome Sequencing Center for Infectious Disease"/>
            <person name="Wu L."/>
            <person name="Ma J."/>
        </authorList>
    </citation>
    <scope>NUCLEOTIDE SEQUENCE [LARGE SCALE GENOMIC DNA]</scope>
    <source>
        <strain evidence="3 4">JCM 16013</strain>
    </source>
</reference>
<gene>
    <name evidence="3" type="ORF">GCM10009838_17620</name>
</gene>
<feature type="transmembrane region" description="Helical" evidence="2">
    <location>
        <begin position="141"/>
        <end position="160"/>
    </location>
</feature>
<accession>A0ABN2R161</accession>
<evidence type="ECO:0008006" key="5">
    <source>
        <dbReference type="Google" id="ProtNLM"/>
    </source>
</evidence>
<feature type="transmembrane region" description="Helical" evidence="2">
    <location>
        <begin position="462"/>
        <end position="481"/>
    </location>
</feature>